<dbReference type="InterPro" id="IPR018957">
    <property type="entry name" value="Znf_C3HC4_RING-type"/>
</dbReference>
<keyword evidence="10" id="KW-0479">Metal-binding</keyword>
<dbReference type="NCBIfam" id="TIGR03443">
    <property type="entry name" value="alpha_am_amid"/>
    <property type="match status" value="1"/>
</dbReference>
<dbReference type="InterPro" id="IPR000330">
    <property type="entry name" value="SNF2_N"/>
</dbReference>
<dbReference type="PANTHER" id="PTHR44845">
    <property type="entry name" value="CARRIER DOMAIN-CONTAINING PROTEIN"/>
    <property type="match status" value="1"/>
</dbReference>
<dbReference type="SUPFAM" id="SSF56801">
    <property type="entry name" value="Acetyl-CoA synthetase-like"/>
    <property type="match status" value="1"/>
</dbReference>
<dbReference type="EC" id="1.2.1.31" evidence="6"/>
<evidence type="ECO:0000256" key="2">
    <source>
        <dbReference type="ARBA" id="ARBA00003499"/>
    </source>
</evidence>
<dbReference type="InterPro" id="IPR013120">
    <property type="entry name" value="FAR_NAD-bd"/>
</dbReference>
<dbReference type="InterPro" id="IPR009081">
    <property type="entry name" value="PP-bd_ACP"/>
</dbReference>
<dbReference type="NCBIfam" id="TIGR01733">
    <property type="entry name" value="AA-adenyl-dom"/>
    <property type="match status" value="1"/>
</dbReference>
<dbReference type="GO" id="GO:0019878">
    <property type="term" value="P:lysine biosynthetic process via aminoadipic acid"/>
    <property type="evidence" value="ECO:0007669"/>
    <property type="project" value="UniProtKB-UniPathway"/>
</dbReference>
<evidence type="ECO:0000256" key="12">
    <source>
        <dbReference type="ARBA" id="ARBA00022771"/>
    </source>
</evidence>
<dbReference type="InterPro" id="IPR036291">
    <property type="entry name" value="NAD(P)-bd_dom_sf"/>
</dbReference>
<dbReference type="SUPFAM" id="SSF52540">
    <property type="entry name" value="P-loop containing nucleoside triphosphate hydrolases"/>
    <property type="match status" value="2"/>
</dbReference>
<dbReference type="SMART" id="SM00490">
    <property type="entry name" value="HELICc"/>
    <property type="match status" value="1"/>
</dbReference>
<dbReference type="InterPro" id="IPR010080">
    <property type="entry name" value="Thioester_reductase-like_dom"/>
</dbReference>
<dbReference type="InterPro" id="IPR017907">
    <property type="entry name" value="Znf_RING_CS"/>
</dbReference>
<keyword evidence="15" id="KW-0067">ATP-binding</keyword>
<dbReference type="SUPFAM" id="SSF52777">
    <property type="entry name" value="CoA-dependent acyltransferases"/>
    <property type="match status" value="1"/>
</dbReference>
<feature type="region of interest" description="Disordered" evidence="25">
    <location>
        <begin position="1"/>
        <end position="178"/>
    </location>
</feature>
<feature type="compositionally biased region" description="Basic residues" evidence="25">
    <location>
        <begin position="62"/>
        <end position="76"/>
    </location>
</feature>
<evidence type="ECO:0000256" key="18">
    <source>
        <dbReference type="ARBA" id="ARBA00023154"/>
    </source>
</evidence>
<dbReference type="Gene3D" id="3.30.300.30">
    <property type="match status" value="1"/>
</dbReference>
<dbReference type="PROSITE" id="PS00455">
    <property type="entry name" value="AMP_BINDING"/>
    <property type="match status" value="1"/>
</dbReference>
<dbReference type="CDD" id="cd16567">
    <property type="entry name" value="RING-HC_RAD16-like"/>
    <property type="match status" value="1"/>
</dbReference>
<dbReference type="Gene3D" id="3.40.50.12780">
    <property type="entry name" value="N-terminal domain of ligase-like"/>
    <property type="match status" value="1"/>
</dbReference>
<dbReference type="InterPro" id="IPR014001">
    <property type="entry name" value="Helicase_ATP-bd"/>
</dbReference>
<gene>
    <name evidence="30" type="ORF">CXQ85_003326</name>
</gene>
<dbReference type="CDD" id="cd17647">
    <property type="entry name" value="A_NRPS_alphaAR"/>
    <property type="match status" value="1"/>
</dbReference>
<dbReference type="SUPFAM" id="SSF47336">
    <property type="entry name" value="ACP-like"/>
    <property type="match status" value="1"/>
</dbReference>
<keyword evidence="9" id="KW-0028">Amino-acid biosynthesis</keyword>
<dbReference type="STRING" id="45357.A0A2V1AN35"/>
<organism evidence="30 31">
    <name type="scientific">Candidozyma haemuli</name>
    <dbReference type="NCBI Taxonomy" id="45357"/>
    <lineage>
        <taxon>Eukaryota</taxon>
        <taxon>Fungi</taxon>
        <taxon>Dikarya</taxon>
        <taxon>Ascomycota</taxon>
        <taxon>Saccharomycotina</taxon>
        <taxon>Pichiomycetes</taxon>
        <taxon>Metschnikowiaceae</taxon>
        <taxon>Candidozyma</taxon>
    </lineage>
</organism>
<dbReference type="InterPro" id="IPR006162">
    <property type="entry name" value="Ppantetheine_attach_site"/>
</dbReference>
<dbReference type="Gene3D" id="3.30.40.10">
    <property type="entry name" value="Zinc/RING finger domain, C3HC4 (zinc finger)"/>
    <property type="match status" value="1"/>
</dbReference>
<evidence type="ECO:0000259" key="26">
    <source>
        <dbReference type="PROSITE" id="PS50075"/>
    </source>
</evidence>
<dbReference type="SUPFAM" id="SSF57850">
    <property type="entry name" value="RING/U-box"/>
    <property type="match status" value="1"/>
</dbReference>
<dbReference type="OrthoDB" id="329835at2759"/>
<dbReference type="SUPFAM" id="SSF51735">
    <property type="entry name" value="NAD(P)-binding Rossmann-fold domains"/>
    <property type="match status" value="1"/>
</dbReference>
<proteinExistence type="inferred from homology"/>
<dbReference type="InterPro" id="IPR010071">
    <property type="entry name" value="AA_adenyl_dom"/>
</dbReference>
<dbReference type="Proteomes" id="UP000244309">
    <property type="component" value="Unassembled WGS sequence"/>
</dbReference>
<evidence type="ECO:0000256" key="22">
    <source>
        <dbReference type="ARBA" id="ARBA00048414"/>
    </source>
</evidence>
<dbReference type="Gene3D" id="3.40.50.720">
    <property type="entry name" value="NAD(P)-binding Rossmann-like Domain"/>
    <property type="match status" value="1"/>
</dbReference>
<evidence type="ECO:0000313" key="31">
    <source>
        <dbReference type="Proteomes" id="UP000244309"/>
    </source>
</evidence>
<evidence type="ECO:0000256" key="19">
    <source>
        <dbReference type="ARBA" id="ARBA00031335"/>
    </source>
</evidence>
<comment type="pathway">
    <text evidence="3">Amino-acid biosynthesis; L-lysine biosynthesis via AAA pathway; L-lysine from L-alpha-aminoadipate (fungal route): step 1/3.</text>
</comment>
<feature type="domain" description="Carrier" evidence="26">
    <location>
        <begin position="1677"/>
        <end position="1754"/>
    </location>
</feature>
<accession>A0A2V1AN35</accession>
<evidence type="ECO:0000256" key="25">
    <source>
        <dbReference type="SAM" id="MobiDB-lite"/>
    </source>
</evidence>
<keyword evidence="17" id="KW-0560">Oxidoreductase</keyword>
<dbReference type="Pfam" id="PF00501">
    <property type="entry name" value="AMP-binding"/>
    <property type="match status" value="1"/>
</dbReference>
<keyword evidence="14" id="KW-0862">Zinc</keyword>
<dbReference type="CDD" id="cd18008">
    <property type="entry name" value="DEXDc_SHPRH-like"/>
    <property type="match status" value="1"/>
</dbReference>
<keyword evidence="16" id="KW-0521">NADP</keyword>
<keyword evidence="13" id="KW-0378">Hydrolase</keyword>
<dbReference type="Pfam" id="PF00176">
    <property type="entry name" value="SNF2-rel_dom"/>
    <property type="match status" value="1"/>
</dbReference>
<dbReference type="GeneID" id="37008657"/>
<dbReference type="Pfam" id="PF00550">
    <property type="entry name" value="PP-binding"/>
    <property type="match status" value="1"/>
</dbReference>
<dbReference type="PANTHER" id="PTHR44845:SF1">
    <property type="entry name" value="L-2-AMINOADIPATE REDUCTASE"/>
    <property type="match status" value="1"/>
</dbReference>
<evidence type="ECO:0000256" key="17">
    <source>
        <dbReference type="ARBA" id="ARBA00023002"/>
    </source>
</evidence>
<evidence type="ECO:0000313" key="30">
    <source>
        <dbReference type="EMBL" id="PVH19480.1"/>
    </source>
</evidence>
<evidence type="ECO:0000259" key="28">
    <source>
        <dbReference type="PROSITE" id="PS51192"/>
    </source>
</evidence>
<dbReference type="FunFam" id="3.30.300.30:FF:000035">
    <property type="entry name" value="L-2-aminoadipate reductase large subunit"/>
    <property type="match status" value="1"/>
</dbReference>
<reference evidence="30 31" key="1">
    <citation type="submission" date="2017-12" db="EMBL/GenBank/DDBJ databases">
        <title>Genome Sequence of a Multidrug-Resistant Candida haemulonii Isolate from a Patient with Chronic Leg Ulcers in Israel.</title>
        <authorList>
            <person name="Chow N.A."/>
            <person name="Gade L."/>
            <person name="Batra D."/>
            <person name="Rowe L.A."/>
            <person name="Ben-Ami R."/>
            <person name="Loparev V.N."/>
            <person name="Litvintseva A.P."/>
        </authorList>
    </citation>
    <scope>NUCLEOTIDE SEQUENCE [LARGE SCALE GENOMIC DNA]</scope>
    <source>
        <strain evidence="30 31">B11899</strain>
    </source>
</reference>
<dbReference type="InterPro" id="IPR045851">
    <property type="entry name" value="AMP-bd_C_sf"/>
</dbReference>
<evidence type="ECO:0000256" key="11">
    <source>
        <dbReference type="ARBA" id="ARBA00022741"/>
    </source>
</evidence>
<dbReference type="FunFam" id="3.40.50.12780:FF:000046">
    <property type="entry name" value="L-2-aminoadipate reductase"/>
    <property type="match status" value="1"/>
</dbReference>
<comment type="similarity">
    <text evidence="4">Belongs to the ATP-dependent AMP-binding enzyme family.</text>
</comment>
<dbReference type="GO" id="GO:0004043">
    <property type="term" value="F:L-aminoadipate-semialdehyde dehydrogenase [NAD(P)+] activity"/>
    <property type="evidence" value="ECO:0007669"/>
    <property type="project" value="UniProtKB-EC"/>
</dbReference>
<evidence type="ECO:0000256" key="6">
    <source>
        <dbReference type="ARBA" id="ARBA00013073"/>
    </source>
</evidence>
<dbReference type="InterPro" id="IPR013083">
    <property type="entry name" value="Znf_RING/FYVE/PHD"/>
</dbReference>
<dbReference type="PROSITE" id="PS00518">
    <property type="entry name" value="ZF_RING_1"/>
    <property type="match status" value="1"/>
</dbReference>
<dbReference type="Pfam" id="PF00097">
    <property type="entry name" value="zf-C3HC4"/>
    <property type="match status" value="1"/>
</dbReference>
<dbReference type="SMART" id="SM00487">
    <property type="entry name" value="DEXDc"/>
    <property type="match status" value="1"/>
</dbReference>
<dbReference type="EMBL" id="PKFO01000002">
    <property type="protein sequence ID" value="PVH19480.1"/>
    <property type="molecule type" value="Genomic_DNA"/>
</dbReference>
<dbReference type="Pfam" id="PF00271">
    <property type="entry name" value="Helicase_C"/>
    <property type="match status" value="1"/>
</dbReference>
<evidence type="ECO:0000256" key="14">
    <source>
        <dbReference type="ARBA" id="ARBA00022833"/>
    </source>
</evidence>
<keyword evidence="12 24" id="KW-0863">Zinc-finger</keyword>
<feature type="domain" description="RING-type" evidence="27">
    <location>
        <begin position="581"/>
        <end position="625"/>
    </location>
</feature>
<dbReference type="Gene3D" id="3.40.50.10810">
    <property type="entry name" value="Tandem AAA-ATPase domain"/>
    <property type="match status" value="1"/>
</dbReference>
<dbReference type="InterPro" id="IPR042099">
    <property type="entry name" value="ANL_N_sf"/>
</dbReference>
<evidence type="ECO:0000256" key="16">
    <source>
        <dbReference type="ARBA" id="ARBA00022857"/>
    </source>
</evidence>
<dbReference type="CDD" id="cd18793">
    <property type="entry name" value="SF2_C_SNF"/>
    <property type="match status" value="1"/>
</dbReference>
<dbReference type="InterPro" id="IPR049730">
    <property type="entry name" value="SNF2/RAD54-like_C"/>
</dbReference>
<dbReference type="VEuPathDB" id="FungiDB:CXQ85_003326"/>
<dbReference type="UniPathway" id="UPA00033">
    <property type="reaction ID" value="UER00032"/>
</dbReference>
<feature type="compositionally biased region" description="Basic residues" evidence="25">
    <location>
        <begin position="30"/>
        <end position="39"/>
    </location>
</feature>
<evidence type="ECO:0000259" key="29">
    <source>
        <dbReference type="PROSITE" id="PS51194"/>
    </source>
</evidence>
<dbReference type="FunFam" id="3.30.40.10:FF:000753">
    <property type="entry name" value="DNA repair protein RAD16"/>
    <property type="match status" value="1"/>
</dbReference>
<comment type="cofactor">
    <cofactor evidence="1">
        <name>pantetheine 4'-phosphate</name>
        <dbReference type="ChEBI" id="CHEBI:47942"/>
    </cofactor>
</comment>
<keyword evidence="11" id="KW-0547">Nucleotide-binding</keyword>
<evidence type="ECO:0000256" key="13">
    <source>
        <dbReference type="ARBA" id="ARBA00022801"/>
    </source>
</evidence>
<evidence type="ECO:0000256" key="24">
    <source>
        <dbReference type="PROSITE-ProRule" id="PRU00175"/>
    </source>
</evidence>
<dbReference type="PROSITE" id="PS50089">
    <property type="entry name" value="ZF_RING_2"/>
    <property type="match status" value="1"/>
</dbReference>
<feature type="compositionally biased region" description="Basic residues" evidence="25">
    <location>
        <begin position="162"/>
        <end position="176"/>
    </location>
</feature>
<evidence type="ECO:0000256" key="5">
    <source>
        <dbReference type="ARBA" id="ARBA00012913"/>
    </source>
</evidence>
<evidence type="ECO:0000256" key="20">
    <source>
        <dbReference type="ARBA" id="ARBA00032195"/>
    </source>
</evidence>
<dbReference type="InterPro" id="IPR027417">
    <property type="entry name" value="P-loop_NTPase"/>
</dbReference>
<evidence type="ECO:0000256" key="15">
    <source>
        <dbReference type="ARBA" id="ARBA00022840"/>
    </source>
</evidence>
<dbReference type="InterPro" id="IPR000873">
    <property type="entry name" value="AMP-dep_synth/lig_dom"/>
</dbReference>
<dbReference type="InterPro" id="IPR020845">
    <property type="entry name" value="AMP-binding_CS"/>
</dbReference>
<sequence>MTRPQHPEDEITPDAEEGGFILDDPDRKSKNGRSRRSMARKTSTYKEESEDEVNTAQENGGPKKRAAKGTRRNTKKIKVDDSDDEGDGDFKIEDHGVSDDDDDDLAIISHSRHAAGSNPRAAVVLDSESEGEVETVNGNGTAEEAPKPKQRLAISPGSSAKKGAKKPRKPRKKKEPKVKVPYFTRTTNKLYEQHPELKDVFPYLQSLPGIPVERAEQPDKMNIRLLPFQLEGLNWLLKQEDGEFQGGVLADEMGMGKTIQMIALFMSDTSKRPNLVVGPTVALMQWKNEIEAHTHEGQLKTLLFHGANRETNMEELMKYDVILTSYSVMESVYRKERYGFRRKNGMVKQKSPLHALPFYRVILDEAHNIKDRTSGTAKAANELNCQKRWCLTGTPLQNRIGEMYSLIRFMKLDPFYKYFCTKCDCSSSEWKFSDWRHCDHCGHSPMLHTNFFNHFMLKNIQKHGIEGDGLTSFQHIRLLLRNIMLRRTKLERADDLGLPPRIVEIRKDKFNAEEKDLYQSLYSDSKRKFNDYVAEGVVLNNYANIFTLITRMRQLADHPDLVLKRIGSNAISQDVEGVVMCQLCDDEAEEPIESKCHHKFCRMCISEYVESFSGEEKKLECPVCHIGLSIDLQQPALAVDEEQFSKASIVNRIKMGTHGGEWRSSTKIEALVEELYKLRSDRHTIKSIVFSQFTSMLDLVEWRLKRAGFQTVKLSGSMSPQQRDKTIKYFMENTSVEIFLVSLKAGGVALNLCEASQVFLMDPWWNPSVEWQSMDRVHRIGQKRPIRITRFCIEDSIESKIIELQEKKANMIHATINHDDAAYYTYSTIQLGMLDFWLSYLENPTLSVLPHDFLKPENNRSVEATKSVQIAVKPEFVTGLAVLAALIYRLTGDDDVVIATDSEAKGEPFIVRVNVDPKMSFKQLEDKVRQEFDTNQHKVEYHNLDDIAQAIKEKNNLDARPPLFKISYQYSRDTQKLETSVKGSVRDLAIFIDPKTAELHFFYNALLYTSERMDIFAEQFSQFTTAVSQNPDVEITKVNLITPSQKEHLPDPTLDLDWSGYRGAIQDIFMKNALEFPDRTCVVETKSFMDPNSKTRTFTYKQINEASNVVGNYLKETGIKKGDIVMIYAYRGVDLMVAVMGVLKAGATFSVIDPAYPPARQNIHLSVAKPQGLIGLEKAGVLDDLVKDYIKDELNVITSIPQLKLQDDGSVIGGASETSSEDVLASYQSFAEKPTGVIVGPDCNPTLSFTSGSEGVPKGVLGRHYSLAYYFPWMARRFGLSYQDKFTMLSGIAHDPIQRDMFTPLFLGAQLIVPTADDIGTPGKLAEWMAEYGTTVTHLTPAMGQLLSAQATTAIPTLHHAFFVGDILTKRDCLRLQTLAENVFIVNMYGTTETQRAVSYFEIKSRAADPTFLKNLKDVMPAGTGMYNVQMLVVNRQDPSQTCGVGEIGEIYVRAAGLAEGYRGLPDLNKQKFVTNWYVDPQQWNEQDQANPEAAKQGWREHGWFGPRDRLYRTGDLGRYLPDGNVECCGRADDQVKIRGFRIELGEIDTHLSQHPLVRENVTLVRRDKSEEPTLISYVVPKECPELHELKADVEEHDDPIVSGLAAYGALIKDIKSHLKKRLASYAIPTIIVPLVKLPLNPNGKVDKPKLPFPDTAQLEAVARLAADQRGVDHEEESFNELETTIRDLWLQVLPNRPANIAKDDSFFDLGGHSILGTRMIFELRKKLNIDVPLGIIFKNPTIESFSKEVSKYKKGDFAQLADGKSDHHEVEIDNSITYSDDAKELSRTKLLKEYPSSEKLDFSSPINVFLTGATGFLGSFILRDLLSGRKGNFKVYAHVRASSTEAGLERLRKTGKTYGIWNEEWASKIDVVLGDLSLPKFGVESGLWSTLTNTVDVIIHNGALVHWVYPYSQLRDANVISTINVLNLAGEGKPKQFSFVSTTSTLDSDYFINASDELTSRGFAGIPESDDLNGSRTGLGTGYGQSKWAAEYIIRRAGERGLRGCITRPGYVTGFSETGASNTDDFLLRMLKGCAELGAYPDITNNVNAVPVDQVARVVVATALYPPQADYLAVAQVTGHPRIRFNDMLSSLKTYGYELKCQDYPEWRRSLEKFVIDDAKDSALYPLLHFVLDNLPQDTKAPELDDQNAVKSLKLDSDLSGEDRSAGDGLDAQQMGIYISYLVKIGFLPAPAKQGEPLPSIELTQEALDLIASGAGARGSAGK</sequence>
<comment type="catalytic activity">
    <reaction evidence="23">
        <text>(S)-2-amino-6-oxohexanoate + NADP(+) + H2O = L-2-aminoadipate + NADPH + 2 H(+)</text>
        <dbReference type="Rhea" id="RHEA:12304"/>
        <dbReference type="ChEBI" id="CHEBI:15377"/>
        <dbReference type="ChEBI" id="CHEBI:15378"/>
        <dbReference type="ChEBI" id="CHEBI:57783"/>
        <dbReference type="ChEBI" id="CHEBI:58321"/>
        <dbReference type="ChEBI" id="CHEBI:58349"/>
        <dbReference type="ChEBI" id="CHEBI:58672"/>
        <dbReference type="EC" id="1.2.1.31"/>
    </reaction>
</comment>
<protein>
    <recommendedName>
        <fullName evidence="20">Alpha-aminoadipate reductase</fullName>
        <ecNumber evidence="6">1.2.1.31</ecNumber>
        <ecNumber evidence="5">1.2.1.95</ecNumber>
    </recommendedName>
    <alternativeName>
        <fullName evidence="19">L-aminoadipate-semialdehyde dehydrogenase</fullName>
    </alternativeName>
</protein>
<feature type="domain" description="Helicase ATP-binding" evidence="28">
    <location>
        <begin position="238"/>
        <end position="413"/>
    </location>
</feature>
<evidence type="ECO:0000256" key="9">
    <source>
        <dbReference type="ARBA" id="ARBA00022605"/>
    </source>
</evidence>
<name>A0A2V1AN35_9ASCO</name>
<dbReference type="GO" id="GO:0005524">
    <property type="term" value="F:ATP binding"/>
    <property type="evidence" value="ECO:0007669"/>
    <property type="project" value="InterPro"/>
</dbReference>
<evidence type="ECO:0000256" key="4">
    <source>
        <dbReference type="ARBA" id="ARBA00006432"/>
    </source>
</evidence>
<dbReference type="Gene3D" id="3.30.559.30">
    <property type="entry name" value="Nonribosomal peptide synthetase, condensation domain"/>
    <property type="match status" value="1"/>
</dbReference>
<dbReference type="InterPro" id="IPR036736">
    <property type="entry name" value="ACP-like_sf"/>
</dbReference>
<dbReference type="PROSITE" id="PS51194">
    <property type="entry name" value="HELICASE_CTER"/>
    <property type="match status" value="1"/>
</dbReference>
<dbReference type="PROSITE" id="PS50075">
    <property type="entry name" value="CARRIER"/>
    <property type="match status" value="1"/>
</dbReference>
<evidence type="ECO:0000256" key="10">
    <source>
        <dbReference type="ARBA" id="ARBA00022723"/>
    </source>
</evidence>
<dbReference type="NCBIfam" id="TIGR01746">
    <property type="entry name" value="Thioester-redct"/>
    <property type="match status" value="1"/>
</dbReference>
<comment type="function">
    <text evidence="2">Catalyzes the activation of alpha-aminoadipate by ATP-dependent adenylation and the reduction of activated alpha-aminoadipate by NADPH. The activated alpha-aminoadipate is bound to the phosphopantheinyl group of the enzyme itself before it is reduced to (S)-2-amino-6-oxohexanoate.</text>
</comment>
<dbReference type="SMART" id="SM00184">
    <property type="entry name" value="RING"/>
    <property type="match status" value="1"/>
</dbReference>
<feature type="compositionally biased region" description="Basic and acidic residues" evidence="25">
    <location>
        <begin position="88"/>
        <end position="98"/>
    </location>
</feature>
<dbReference type="InterPro" id="IPR001650">
    <property type="entry name" value="Helicase_C-like"/>
</dbReference>
<dbReference type="PROSITE" id="PS51192">
    <property type="entry name" value="HELICASE_ATP_BIND_1"/>
    <property type="match status" value="1"/>
</dbReference>
<dbReference type="Gene3D" id="1.10.1200.10">
    <property type="entry name" value="ACP-like"/>
    <property type="match status" value="1"/>
</dbReference>
<evidence type="ECO:0000259" key="27">
    <source>
        <dbReference type="PROSITE" id="PS50089"/>
    </source>
</evidence>
<dbReference type="Gene3D" id="3.40.50.300">
    <property type="entry name" value="P-loop containing nucleotide triphosphate hydrolases"/>
    <property type="match status" value="1"/>
</dbReference>
<dbReference type="PROSITE" id="PS00012">
    <property type="entry name" value="PHOSPHOPANTETHEINE"/>
    <property type="match status" value="1"/>
</dbReference>
<comment type="catalytic activity">
    <reaction evidence="22">
        <text>(S)-2-amino-6-oxohexanoate + NAD(+) + H2O = L-2-aminoadipate + NADH + 2 H(+)</text>
        <dbReference type="Rhea" id="RHEA:12308"/>
        <dbReference type="ChEBI" id="CHEBI:15377"/>
        <dbReference type="ChEBI" id="CHEBI:15378"/>
        <dbReference type="ChEBI" id="CHEBI:57540"/>
        <dbReference type="ChEBI" id="CHEBI:57945"/>
        <dbReference type="ChEBI" id="CHEBI:58321"/>
        <dbReference type="ChEBI" id="CHEBI:58672"/>
        <dbReference type="EC" id="1.2.1.31"/>
    </reaction>
</comment>
<keyword evidence="18" id="KW-0457">Lysine biosynthesis</keyword>
<evidence type="ECO:0000256" key="8">
    <source>
        <dbReference type="ARBA" id="ARBA00022553"/>
    </source>
</evidence>
<evidence type="ECO:0000256" key="23">
    <source>
        <dbReference type="ARBA" id="ARBA00049537"/>
    </source>
</evidence>
<comment type="catalytic activity">
    <reaction evidence="21">
        <text>(S)-2-amino-6-oxohexanoate + AMP + diphosphate + NADP(+) = L-2-aminoadipate + ATP + NADPH + H(+)</text>
        <dbReference type="Rhea" id="RHEA:46936"/>
        <dbReference type="ChEBI" id="CHEBI:15378"/>
        <dbReference type="ChEBI" id="CHEBI:30616"/>
        <dbReference type="ChEBI" id="CHEBI:33019"/>
        <dbReference type="ChEBI" id="CHEBI:57783"/>
        <dbReference type="ChEBI" id="CHEBI:58321"/>
        <dbReference type="ChEBI" id="CHEBI:58349"/>
        <dbReference type="ChEBI" id="CHEBI:58672"/>
        <dbReference type="ChEBI" id="CHEBI:456215"/>
        <dbReference type="EC" id="1.2.1.95"/>
    </reaction>
</comment>
<feature type="domain" description="Helicase C-terminal" evidence="29">
    <location>
        <begin position="670"/>
        <end position="820"/>
    </location>
</feature>
<dbReference type="GO" id="GO:0008270">
    <property type="term" value="F:zinc ion binding"/>
    <property type="evidence" value="ECO:0007669"/>
    <property type="project" value="UniProtKB-KW"/>
</dbReference>
<dbReference type="InterPro" id="IPR038718">
    <property type="entry name" value="SNF2-like_sf"/>
</dbReference>
<keyword evidence="8" id="KW-0597">Phosphoprotein</keyword>
<dbReference type="CDD" id="cd05235">
    <property type="entry name" value="SDR_e1"/>
    <property type="match status" value="1"/>
</dbReference>
<evidence type="ECO:0000256" key="1">
    <source>
        <dbReference type="ARBA" id="ARBA00001957"/>
    </source>
</evidence>
<dbReference type="InterPro" id="IPR014397">
    <property type="entry name" value="Lys2"/>
</dbReference>
<evidence type="ECO:0000256" key="7">
    <source>
        <dbReference type="ARBA" id="ARBA00022450"/>
    </source>
</evidence>
<dbReference type="EC" id="1.2.1.95" evidence="5"/>
<dbReference type="Pfam" id="PF07993">
    <property type="entry name" value="NAD_binding_4"/>
    <property type="match status" value="1"/>
</dbReference>
<keyword evidence="7" id="KW-0596">Phosphopantetheine</keyword>
<dbReference type="GO" id="GO:0016787">
    <property type="term" value="F:hydrolase activity"/>
    <property type="evidence" value="ECO:0007669"/>
    <property type="project" value="UniProtKB-KW"/>
</dbReference>
<keyword evidence="31" id="KW-1185">Reference proteome</keyword>
<evidence type="ECO:0000256" key="21">
    <source>
        <dbReference type="ARBA" id="ARBA00048260"/>
    </source>
</evidence>
<dbReference type="RefSeq" id="XP_025340420.1">
    <property type="nucleotide sequence ID" value="XM_025486972.1"/>
</dbReference>
<comment type="caution">
    <text evidence="30">The sequence shown here is derived from an EMBL/GenBank/DDBJ whole genome shotgun (WGS) entry which is preliminary data.</text>
</comment>
<dbReference type="FunFam" id="3.40.50.720:FF:000787">
    <property type="entry name" value="L-2-aminoadipate reductase"/>
    <property type="match status" value="1"/>
</dbReference>
<dbReference type="InterPro" id="IPR001841">
    <property type="entry name" value="Znf_RING"/>
</dbReference>
<evidence type="ECO:0000256" key="3">
    <source>
        <dbReference type="ARBA" id="ARBA00004827"/>
    </source>
</evidence>